<accession>A0A9D2KM63</accession>
<keyword evidence="2" id="KW-0560">Oxidoreductase</keyword>
<feature type="domain" description="FAD-dependent oxidoreductase 2 FAD-binding" evidence="3">
    <location>
        <begin position="11"/>
        <end position="383"/>
    </location>
</feature>
<protein>
    <submittedName>
        <fullName evidence="5">FAD-binding protein</fullName>
    </submittedName>
</protein>
<dbReference type="Pfam" id="PF02910">
    <property type="entry name" value="Succ_DH_flav_C"/>
    <property type="match status" value="1"/>
</dbReference>
<dbReference type="AlphaFoldDB" id="A0A9D2KM63"/>
<dbReference type="InterPro" id="IPR036188">
    <property type="entry name" value="FAD/NAD-bd_sf"/>
</dbReference>
<dbReference type="GO" id="GO:0009055">
    <property type="term" value="F:electron transfer activity"/>
    <property type="evidence" value="ECO:0007669"/>
    <property type="project" value="TreeGrafter"/>
</dbReference>
<dbReference type="EMBL" id="DXAN01000006">
    <property type="protein sequence ID" value="HJA08208.1"/>
    <property type="molecule type" value="Genomic_DNA"/>
</dbReference>
<dbReference type="InterPro" id="IPR030664">
    <property type="entry name" value="SdhA/FrdA/AprA"/>
</dbReference>
<dbReference type="Gene3D" id="1.20.58.100">
    <property type="entry name" value="Fumarate reductase/succinate dehydrogenase flavoprotein-like, C-terminal domain"/>
    <property type="match status" value="1"/>
</dbReference>
<dbReference type="PRINTS" id="PR00411">
    <property type="entry name" value="PNDRDTASEI"/>
</dbReference>
<sequence>MLEFNAPISTDVLVVGGGIGGLCAAIASARAGAKTLVAEKADTRRSGSGATGNDHFACYYPKAHGNDIRIILKELRQSMVGAYHDEALSLRFLEESLHVANLWHEWGINMKPFGNDYEFMGHAYPDRPRIWLKYDGHNQKQVLTRQAKQEGVAIINHTPIVDLIEVGGEIAGALALDVSKDTPAFTVIKAKKVVLSTGTANRLYPAAGSPGWPFNTAFCPACTGAAQAQAWRIGAKTVNMEMPNRHAGPKFFARAGKSTWIGVYKYPDGKLLGPFVDRATRYVGDITCDVWNSAYTDVLMNGTGPAYIDCTQSTPEDLAFMREGMISEGLTTLVDYMDRTGLDVSKHAVEFMQYEPHVIGRGLEIDIDGQTSIPGLYAAGDMVGNFRADIAGAAVYGWIAGGHAGAAASAAKIKEAEKSPWIMERASLYSSFIERKKGAAWKEANLAVQQIMDSYAAAGPHRLRSATLLTAGLKYMADLRKNAVSEIAVPDAHSLMRAIETLDLMDNGEIIMHAALERKETRGMHLRSDYTFTNPLLSDKFLNVWQKNGTVRKKWRQCRN</sequence>
<evidence type="ECO:0000256" key="2">
    <source>
        <dbReference type="ARBA" id="ARBA00023002"/>
    </source>
</evidence>
<dbReference type="Pfam" id="PF00890">
    <property type="entry name" value="FAD_binding_2"/>
    <property type="match status" value="1"/>
</dbReference>
<feature type="domain" description="Fumarate reductase/succinate dehydrogenase flavoprotein-like C-terminal" evidence="4">
    <location>
        <begin position="449"/>
        <end position="531"/>
    </location>
</feature>
<comment type="caution">
    <text evidence="5">The sequence shown here is derived from an EMBL/GenBank/DDBJ whole genome shotgun (WGS) entry which is preliminary data.</text>
</comment>
<dbReference type="Proteomes" id="UP000824225">
    <property type="component" value="Unassembled WGS sequence"/>
</dbReference>
<keyword evidence="1" id="KW-0285">Flavoprotein</keyword>
<dbReference type="PANTHER" id="PTHR11632">
    <property type="entry name" value="SUCCINATE DEHYDROGENASE 2 FLAVOPROTEIN SUBUNIT"/>
    <property type="match status" value="1"/>
</dbReference>
<evidence type="ECO:0000259" key="4">
    <source>
        <dbReference type="Pfam" id="PF02910"/>
    </source>
</evidence>
<name>A0A9D2KM63_9BACT</name>
<dbReference type="GO" id="GO:0009061">
    <property type="term" value="P:anaerobic respiration"/>
    <property type="evidence" value="ECO:0007669"/>
    <property type="project" value="TreeGrafter"/>
</dbReference>
<reference evidence="5" key="1">
    <citation type="journal article" date="2021" name="PeerJ">
        <title>Extensive microbial diversity within the chicken gut microbiome revealed by metagenomics and culture.</title>
        <authorList>
            <person name="Gilroy R."/>
            <person name="Ravi A."/>
            <person name="Getino M."/>
            <person name="Pursley I."/>
            <person name="Horton D.L."/>
            <person name="Alikhan N.F."/>
            <person name="Baker D."/>
            <person name="Gharbi K."/>
            <person name="Hall N."/>
            <person name="Watson M."/>
            <person name="Adriaenssens E.M."/>
            <person name="Foster-Nyarko E."/>
            <person name="Jarju S."/>
            <person name="Secka A."/>
            <person name="Antonio M."/>
            <person name="Oren A."/>
            <person name="Chaudhuri R.R."/>
            <person name="La Ragione R."/>
            <person name="Hildebrand F."/>
            <person name="Pallen M.J."/>
        </authorList>
    </citation>
    <scope>NUCLEOTIDE SEQUENCE</scope>
    <source>
        <strain evidence="5">CHK186-16707</strain>
    </source>
</reference>
<evidence type="ECO:0000313" key="6">
    <source>
        <dbReference type="Proteomes" id="UP000824225"/>
    </source>
</evidence>
<evidence type="ECO:0000313" key="5">
    <source>
        <dbReference type="EMBL" id="HJA08208.1"/>
    </source>
</evidence>
<dbReference type="SUPFAM" id="SSF51905">
    <property type="entry name" value="FAD/NAD(P)-binding domain"/>
    <property type="match status" value="1"/>
</dbReference>
<dbReference type="GO" id="GO:0005886">
    <property type="term" value="C:plasma membrane"/>
    <property type="evidence" value="ECO:0007669"/>
    <property type="project" value="TreeGrafter"/>
</dbReference>
<evidence type="ECO:0000256" key="1">
    <source>
        <dbReference type="ARBA" id="ARBA00022630"/>
    </source>
</evidence>
<gene>
    <name evidence="5" type="ORF">H9962_03330</name>
</gene>
<dbReference type="PRINTS" id="PR00368">
    <property type="entry name" value="FADPNR"/>
</dbReference>
<dbReference type="PIRSF" id="PIRSF000171">
    <property type="entry name" value="SDHA_APRA_LASPO"/>
    <property type="match status" value="1"/>
</dbReference>
<dbReference type="PANTHER" id="PTHR11632:SF73">
    <property type="entry name" value="BLR3196 PROTEIN"/>
    <property type="match status" value="1"/>
</dbReference>
<evidence type="ECO:0000259" key="3">
    <source>
        <dbReference type="Pfam" id="PF00890"/>
    </source>
</evidence>
<dbReference type="Gene3D" id="3.50.50.60">
    <property type="entry name" value="FAD/NAD(P)-binding domain"/>
    <property type="match status" value="2"/>
</dbReference>
<dbReference type="InterPro" id="IPR015939">
    <property type="entry name" value="Fum_Rdtase/Succ_DH_flav-like_C"/>
</dbReference>
<reference evidence="5" key="2">
    <citation type="submission" date="2021-04" db="EMBL/GenBank/DDBJ databases">
        <authorList>
            <person name="Gilroy R."/>
        </authorList>
    </citation>
    <scope>NUCLEOTIDE SEQUENCE</scope>
    <source>
        <strain evidence="5">CHK186-16707</strain>
    </source>
</reference>
<dbReference type="InterPro" id="IPR037099">
    <property type="entry name" value="Fum_R/Succ_DH_flav-like_C_sf"/>
</dbReference>
<dbReference type="GO" id="GO:0050660">
    <property type="term" value="F:flavin adenine dinucleotide binding"/>
    <property type="evidence" value="ECO:0007669"/>
    <property type="project" value="TreeGrafter"/>
</dbReference>
<dbReference type="GO" id="GO:0000104">
    <property type="term" value="F:succinate dehydrogenase activity"/>
    <property type="evidence" value="ECO:0007669"/>
    <property type="project" value="TreeGrafter"/>
</dbReference>
<proteinExistence type="predicted"/>
<organism evidence="5 6">
    <name type="scientific">Candidatus Mailhella merdigallinarum</name>
    <dbReference type="NCBI Taxonomy" id="2838658"/>
    <lineage>
        <taxon>Bacteria</taxon>
        <taxon>Pseudomonadati</taxon>
        <taxon>Thermodesulfobacteriota</taxon>
        <taxon>Desulfovibrionia</taxon>
        <taxon>Desulfovibrionales</taxon>
        <taxon>Desulfovibrionaceae</taxon>
        <taxon>Mailhella</taxon>
    </lineage>
</organism>
<dbReference type="InterPro" id="IPR003953">
    <property type="entry name" value="FAD-dep_OxRdtase_2_FAD-bd"/>
</dbReference>
<dbReference type="SUPFAM" id="SSF46977">
    <property type="entry name" value="Succinate dehydrogenase/fumarate reductase flavoprotein C-terminal domain"/>
    <property type="match status" value="1"/>
</dbReference>